<dbReference type="SUPFAM" id="SSF55781">
    <property type="entry name" value="GAF domain-like"/>
    <property type="match status" value="1"/>
</dbReference>
<dbReference type="Pfam" id="PF01614">
    <property type="entry name" value="IclR_C"/>
    <property type="match status" value="1"/>
</dbReference>
<dbReference type="Gene3D" id="1.10.10.10">
    <property type="entry name" value="Winged helix-like DNA-binding domain superfamily/Winged helix DNA-binding domain"/>
    <property type="match status" value="1"/>
</dbReference>
<dbReference type="AlphaFoldDB" id="A0AB33V9U2"/>
<dbReference type="EMBL" id="AAKL01000051">
    <property type="protein sequence ID" value="EAP71498.1"/>
    <property type="molecule type" value="Genomic_DNA"/>
</dbReference>
<feature type="domain" description="IclR-ED" evidence="6">
    <location>
        <begin position="89"/>
        <end position="275"/>
    </location>
</feature>
<dbReference type="PROSITE" id="PS51078">
    <property type="entry name" value="ICLR_ED"/>
    <property type="match status" value="1"/>
</dbReference>
<reference evidence="7 8" key="1">
    <citation type="journal article" date="2006" name="Mol. Plant Microbe Interact.">
        <title>Identification of open reading frames unique to a select agent: Ralstonia solanacearum race 3 biovar 2.</title>
        <authorList>
            <person name="Gabriel D.W."/>
            <person name="Allen C."/>
            <person name="Schell M."/>
            <person name="Denny T.P."/>
            <person name="Greenberg J.T."/>
            <person name="Duan Y.P."/>
            <person name="Flores-Cruz Z."/>
            <person name="Huang Q."/>
            <person name="Clifford J.M."/>
            <person name="Presting G."/>
            <person name="Gonzalez E.T."/>
            <person name="Reddy J."/>
            <person name="Elphinstone J."/>
            <person name="Swanson J."/>
            <person name="Yao J."/>
            <person name="Mulholland V."/>
            <person name="Liu L."/>
            <person name="Farmerie W."/>
            <person name="Patnaikuni M."/>
            <person name="Balogh B."/>
            <person name="Norman D."/>
            <person name="Alvarez A."/>
            <person name="Castillo J.A."/>
            <person name="Jones J."/>
            <person name="Saddler G."/>
            <person name="Walunas T."/>
            <person name="Zhukov A."/>
            <person name="Mikhailova N."/>
        </authorList>
    </citation>
    <scope>NUCLEOTIDE SEQUENCE [LARGE SCALE GENOMIC DNA]</scope>
    <source>
        <strain evidence="7 8">UW551</strain>
    </source>
</reference>
<dbReference type="Proteomes" id="UP000005933">
    <property type="component" value="Unassembled WGS sequence"/>
</dbReference>
<dbReference type="InterPro" id="IPR036390">
    <property type="entry name" value="WH_DNA-bd_sf"/>
</dbReference>
<dbReference type="PANTHER" id="PTHR30136:SF33">
    <property type="entry name" value="TRANSCRIPTIONAL REGULATORY PROTEIN"/>
    <property type="match status" value="1"/>
</dbReference>
<dbReference type="Gene3D" id="3.30.450.40">
    <property type="match status" value="1"/>
</dbReference>
<evidence type="ECO:0000259" key="6">
    <source>
        <dbReference type="PROSITE" id="PS51078"/>
    </source>
</evidence>
<dbReference type="PANTHER" id="PTHR30136">
    <property type="entry name" value="HELIX-TURN-HELIX TRANSCRIPTIONAL REGULATOR, ICLR FAMILY"/>
    <property type="match status" value="1"/>
</dbReference>
<evidence type="ECO:0000256" key="1">
    <source>
        <dbReference type="ARBA" id="ARBA00023015"/>
    </source>
</evidence>
<evidence type="ECO:0000313" key="8">
    <source>
        <dbReference type="Proteomes" id="UP000005933"/>
    </source>
</evidence>
<name>A0AB33V9U2_RALSU</name>
<dbReference type="RefSeq" id="WP_003265125.1">
    <property type="nucleotide sequence ID" value="NZ_AAKL01000051.1"/>
</dbReference>
<evidence type="ECO:0000256" key="2">
    <source>
        <dbReference type="ARBA" id="ARBA00023125"/>
    </source>
</evidence>
<gene>
    <name evidence="7" type="ORF">RRSL_01503</name>
</gene>
<dbReference type="GO" id="GO:0045892">
    <property type="term" value="P:negative regulation of DNA-templated transcription"/>
    <property type="evidence" value="ECO:0007669"/>
    <property type="project" value="TreeGrafter"/>
</dbReference>
<keyword evidence="3" id="KW-0804">Transcription</keyword>
<protein>
    <submittedName>
        <fullName evidence="7">Transcriptional regulator, IclR family</fullName>
    </submittedName>
</protein>
<dbReference type="InterPro" id="IPR005471">
    <property type="entry name" value="Tscrpt_reg_IclR_N"/>
</dbReference>
<evidence type="ECO:0000259" key="5">
    <source>
        <dbReference type="PROSITE" id="PS51077"/>
    </source>
</evidence>
<organism evidence="7 8">
    <name type="scientific">Ralstonia solanacearum (strain UW551)</name>
    <dbReference type="NCBI Taxonomy" id="342110"/>
    <lineage>
        <taxon>Bacteria</taxon>
        <taxon>Pseudomonadati</taxon>
        <taxon>Pseudomonadota</taxon>
        <taxon>Betaproteobacteria</taxon>
        <taxon>Burkholderiales</taxon>
        <taxon>Burkholderiaceae</taxon>
        <taxon>Ralstonia</taxon>
        <taxon>Ralstonia solanacearum species complex</taxon>
    </lineage>
</organism>
<accession>A0AB33V9U2</accession>
<keyword evidence="1" id="KW-0805">Transcription regulation</keyword>
<dbReference type="PROSITE" id="PS51077">
    <property type="entry name" value="HTH_ICLR"/>
    <property type="match status" value="1"/>
</dbReference>
<dbReference type="InterPro" id="IPR029016">
    <property type="entry name" value="GAF-like_dom_sf"/>
</dbReference>
<dbReference type="SUPFAM" id="SSF46785">
    <property type="entry name" value="Winged helix' DNA-binding domain"/>
    <property type="match status" value="1"/>
</dbReference>
<dbReference type="InterPro" id="IPR014757">
    <property type="entry name" value="Tscrpt_reg_IclR_C"/>
</dbReference>
<proteinExistence type="predicted"/>
<comment type="caution">
    <text evidence="7">The sequence shown here is derived from an EMBL/GenBank/DDBJ whole genome shotgun (WGS) entry which is preliminary data.</text>
</comment>
<dbReference type="InterPro" id="IPR050707">
    <property type="entry name" value="HTH_MetabolicPath_Reg"/>
</dbReference>
<dbReference type="Pfam" id="PF09339">
    <property type="entry name" value="HTH_IclR"/>
    <property type="match status" value="1"/>
</dbReference>
<evidence type="ECO:0000313" key="7">
    <source>
        <dbReference type="EMBL" id="EAP71498.1"/>
    </source>
</evidence>
<keyword evidence="2" id="KW-0238">DNA-binding</keyword>
<dbReference type="GO" id="GO:0003700">
    <property type="term" value="F:DNA-binding transcription factor activity"/>
    <property type="evidence" value="ECO:0007669"/>
    <property type="project" value="TreeGrafter"/>
</dbReference>
<feature type="domain" description="HTH iclR-type" evidence="5">
    <location>
        <begin position="26"/>
        <end position="88"/>
    </location>
</feature>
<evidence type="ECO:0000256" key="4">
    <source>
        <dbReference type="SAM" id="MobiDB-lite"/>
    </source>
</evidence>
<feature type="region of interest" description="Disordered" evidence="4">
    <location>
        <begin position="1"/>
        <end position="20"/>
    </location>
</feature>
<evidence type="ECO:0000256" key="3">
    <source>
        <dbReference type="ARBA" id="ARBA00023163"/>
    </source>
</evidence>
<dbReference type="InterPro" id="IPR036388">
    <property type="entry name" value="WH-like_DNA-bd_sf"/>
</dbReference>
<sequence length="277" mass="29655">MRSESLPDTESESESVAGREGDPNFVTALARGLELLRAFRPGDTLLGNQEFVRRTGFPKATVSRLAGTLVALGYLRYDEALGKYGLDAGVLALGFAYLASSDVVQLARPHMSTFAQRHGVSISLGRRERLDMVYLETIRHDSPAMSGSSGLGVGSRLSMLSSSMGRAYLASLPAARRERLYDALRAQQPAQWAGEGAAADDAVKAGIREGYAVSLRDWHPAIHACAVAFFAPGQREPYVVSCSAPHTAADAERIRTELAPALRELAARLGQAVRPAG</sequence>
<dbReference type="SMART" id="SM00346">
    <property type="entry name" value="HTH_ICLR"/>
    <property type="match status" value="1"/>
</dbReference>
<dbReference type="GO" id="GO:0003677">
    <property type="term" value="F:DNA binding"/>
    <property type="evidence" value="ECO:0007669"/>
    <property type="project" value="UniProtKB-KW"/>
</dbReference>